<protein>
    <submittedName>
        <fullName evidence="2">Uncharacterized protein</fullName>
    </submittedName>
</protein>
<reference evidence="2" key="1">
    <citation type="submission" date="2022-11" db="UniProtKB">
        <authorList>
            <consortium name="WormBaseParasite"/>
        </authorList>
    </citation>
    <scope>IDENTIFICATION</scope>
</reference>
<proteinExistence type="predicted"/>
<evidence type="ECO:0000313" key="2">
    <source>
        <dbReference type="WBParaSite" id="Minc3s00154g06239"/>
    </source>
</evidence>
<evidence type="ECO:0000313" key="1">
    <source>
        <dbReference type="Proteomes" id="UP000887563"/>
    </source>
</evidence>
<organism evidence="1 2">
    <name type="scientific">Meloidogyne incognita</name>
    <name type="common">Southern root-knot nematode worm</name>
    <name type="synonym">Oxyuris incognita</name>
    <dbReference type="NCBI Taxonomy" id="6306"/>
    <lineage>
        <taxon>Eukaryota</taxon>
        <taxon>Metazoa</taxon>
        <taxon>Ecdysozoa</taxon>
        <taxon>Nematoda</taxon>
        <taxon>Chromadorea</taxon>
        <taxon>Rhabditida</taxon>
        <taxon>Tylenchina</taxon>
        <taxon>Tylenchomorpha</taxon>
        <taxon>Tylenchoidea</taxon>
        <taxon>Meloidogynidae</taxon>
        <taxon>Meloidogyninae</taxon>
        <taxon>Meloidogyne</taxon>
        <taxon>Meloidogyne incognita group</taxon>
    </lineage>
</organism>
<name>A0A914KX55_MELIC</name>
<dbReference type="WBParaSite" id="Minc3s00154g06239">
    <property type="protein sequence ID" value="Minc3s00154g06239"/>
    <property type="gene ID" value="Minc3s00154g06239"/>
</dbReference>
<keyword evidence="1" id="KW-1185">Reference proteome</keyword>
<dbReference type="Proteomes" id="UP000887563">
    <property type="component" value="Unplaced"/>
</dbReference>
<sequence length="82" mass="9658">MIWKTRLYPHLTPSWDQYTSDLMNYLMILGTHLYPRSRQTGEFFFGIKKLHPTGNFLGDLDGLISSLKIPFWDQTSSIFLIF</sequence>
<dbReference type="AlphaFoldDB" id="A0A914KX55"/>
<accession>A0A914KX55</accession>